<evidence type="ECO:0000313" key="3">
    <source>
        <dbReference type="EMBL" id="MET4583158.1"/>
    </source>
</evidence>
<feature type="transmembrane region" description="Helical" evidence="1">
    <location>
        <begin position="82"/>
        <end position="102"/>
    </location>
</feature>
<protein>
    <submittedName>
        <fullName evidence="3">Peptidoglycan/LPS O-acetylase OafA/YrhL</fullName>
    </submittedName>
</protein>
<feature type="transmembrane region" description="Helical" evidence="1">
    <location>
        <begin position="272"/>
        <end position="289"/>
    </location>
</feature>
<evidence type="ECO:0000313" key="4">
    <source>
        <dbReference type="Proteomes" id="UP001549257"/>
    </source>
</evidence>
<dbReference type="InterPro" id="IPR002656">
    <property type="entry name" value="Acyl_transf_3_dom"/>
</dbReference>
<gene>
    <name evidence="3" type="ORF">ABIE21_002677</name>
</gene>
<accession>A0ABV2QQM1</accession>
<dbReference type="RefSeq" id="WP_354025326.1">
    <property type="nucleotide sequence ID" value="NZ_JBEPSJ010000003.1"/>
</dbReference>
<keyword evidence="4" id="KW-1185">Reference proteome</keyword>
<comment type="caution">
    <text evidence="3">The sequence shown here is derived from an EMBL/GenBank/DDBJ whole genome shotgun (WGS) entry which is preliminary data.</text>
</comment>
<feature type="transmembrane region" description="Helical" evidence="1">
    <location>
        <begin position="191"/>
        <end position="211"/>
    </location>
</feature>
<feature type="transmembrane region" description="Helical" evidence="1">
    <location>
        <begin position="135"/>
        <end position="157"/>
    </location>
</feature>
<dbReference type="PANTHER" id="PTHR23028:SF53">
    <property type="entry name" value="ACYL_TRANSF_3 DOMAIN-CONTAINING PROTEIN"/>
    <property type="match status" value="1"/>
</dbReference>
<proteinExistence type="predicted"/>
<sequence length="353" mass="38133">MSGARNGGRVGARIQGIDLLRGVAVGLVLLRHALPEQFAGAGVVGVVMFFSLSGHLITGLLVDEFERSGTVRLRRFYANRALRLVPALLVLVAAFAAVTLVFDPLDDVELLPRSVAVALTWTANLPFAGGSDAIFHLWTLATEEQFYLLWPALLLFAARRGRTAWAVALAAVAGIGVCVASLVWLDPHPDLAYALPTSWVVCFVIGAASRYWRGTIHVGAWVTPVALVGLVALSVLPVRGHVWTYLVVGPLVAVLAAALMLRWSSWPVVPAWLRPLVLLGTVSYAAYLWNYPLTLWLRAAFEPLDAPWLGGLVALPLTVAAAALSWLFVERPVAGWRARRSADTVVRRAGFMP</sequence>
<evidence type="ECO:0000256" key="1">
    <source>
        <dbReference type="SAM" id="Phobius"/>
    </source>
</evidence>
<reference evidence="3 4" key="1">
    <citation type="submission" date="2024-06" db="EMBL/GenBank/DDBJ databases">
        <title>Sorghum-associated microbial communities from plants grown in Nebraska, USA.</title>
        <authorList>
            <person name="Schachtman D."/>
        </authorList>
    </citation>
    <scope>NUCLEOTIDE SEQUENCE [LARGE SCALE GENOMIC DNA]</scope>
    <source>
        <strain evidence="3 4">2857</strain>
    </source>
</reference>
<dbReference type="PANTHER" id="PTHR23028">
    <property type="entry name" value="ACETYLTRANSFERASE"/>
    <property type="match status" value="1"/>
</dbReference>
<keyword evidence="1" id="KW-1133">Transmembrane helix</keyword>
<keyword evidence="1" id="KW-0812">Transmembrane</keyword>
<dbReference type="Pfam" id="PF01757">
    <property type="entry name" value="Acyl_transf_3"/>
    <property type="match status" value="1"/>
</dbReference>
<keyword evidence="1" id="KW-0472">Membrane</keyword>
<evidence type="ECO:0000259" key="2">
    <source>
        <dbReference type="Pfam" id="PF01757"/>
    </source>
</evidence>
<feature type="transmembrane region" description="Helical" evidence="1">
    <location>
        <begin position="242"/>
        <end position="260"/>
    </location>
</feature>
<dbReference type="EMBL" id="JBEPSJ010000003">
    <property type="protein sequence ID" value="MET4583158.1"/>
    <property type="molecule type" value="Genomic_DNA"/>
</dbReference>
<feature type="transmembrane region" description="Helical" evidence="1">
    <location>
        <begin position="164"/>
        <end position="185"/>
    </location>
</feature>
<feature type="transmembrane region" description="Helical" evidence="1">
    <location>
        <begin position="309"/>
        <end position="329"/>
    </location>
</feature>
<dbReference type="InterPro" id="IPR050879">
    <property type="entry name" value="Acyltransferase_3"/>
</dbReference>
<dbReference type="Proteomes" id="UP001549257">
    <property type="component" value="Unassembled WGS sequence"/>
</dbReference>
<feature type="transmembrane region" description="Helical" evidence="1">
    <location>
        <begin position="38"/>
        <end position="62"/>
    </location>
</feature>
<name>A0ABV2QQM1_9MICO</name>
<organism evidence="3 4">
    <name type="scientific">Conyzicola nivalis</name>
    <dbReference type="NCBI Taxonomy" id="1477021"/>
    <lineage>
        <taxon>Bacteria</taxon>
        <taxon>Bacillati</taxon>
        <taxon>Actinomycetota</taxon>
        <taxon>Actinomycetes</taxon>
        <taxon>Micrococcales</taxon>
        <taxon>Microbacteriaceae</taxon>
        <taxon>Conyzicola</taxon>
    </lineage>
</organism>
<feature type="domain" description="Acyltransferase 3" evidence="2">
    <location>
        <begin position="15"/>
        <end position="327"/>
    </location>
</feature>
<feature type="transmembrane region" description="Helical" evidence="1">
    <location>
        <begin position="218"/>
        <end position="236"/>
    </location>
</feature>